<evidence type="ECO:0000256" key="8">
    <source>
        <dbReference type="ARBA" id="ARBA00023136"/>
    </source>
</evidence>
<dbReference type="RefSeq" id="WP_058257612.1">
    <property type="nucleotide sequence ID" value="NZ_LN879430.1"/>
</dbReference>
<feature type="transmembrane region" description="Helical" evidence="10">
    <location>
        <begin position="263"/>
        <end position="282"/>
    </location>
</feature>
<dbReference type="CDD" id="cd03255">
    <property type="entry name" value="ABC_MJ0796_LolCDE_FtsE"/>
    <property type="match status" value="1"/>
</dbReference>
<keyword evidence="13" id="KW-1185">Reference proteome</keyword>
<keyword evidence="5" id="KW-0547">Nucleotide-binding</keyword>
<comment type="similarity">
    <text evidence="9">Belongs to the ABC transporter superfamily. Macrolide exporter (TC 3.A.1.122) family.</text>
</comment>
<evidence type="ECO:0000256" key="5">
    <source>
        <dbReference type="ARBA" id="ARBA00022741"/>
    </source>
</evidence>
<dbReference type="InterPro" id="IPR027417">
    <property type="entry name" value="P-loop_NTPase"/>
</dbReference>
<evidence type="ECO:0000256" key="10">
    <source>
        <dbReference type="SAM" id="Phobius"/>
    </source>
</evidence>
<reference evidence="13" key="1">
    <citation type="submission" date="2015-09" db="EMBL/GenBank/DDBJ databases">
        <authorList>
            <person name="Wibberg D."/>
        </authorList>
    </citation>
    <scope>NUCLEOTIDE SEQUENCE [LARGE SCALE GENOMIC DNA]</scope>
    <source>
        <strain evidence="13">SD1D</strain>
    </source>
</reference>
<dbReference type="GO" id="GO:0098796">
    <property type="term" value="C:membrane protein complex"/>
    <property type="evidence" value="ECO:0007669"/>
    <property type="project" value="UniProtKB-ARBA"/>
</dbReference>
<feature type="transmembrane region" description="Helical" evidence="10">
    <location>
        <begin position="883"/>
        <end position="903"/>
    </location>
</feature>
<dbReference type="PANTHER" id="PTHR42798:SF6">
    <property type="entry name" value="CELL DIVISION ATP-BINDING PROTEIN FTSE"/>
    <property type="match status" value="1"/>
</dbReference>
<dbReference type="PROSITE" id="PS50893">
    <property type="entry name" value="ABC_TRANSPORTER_2"/>
    <property type="match status" value="1"/>
</dbReference>
<evidence type="ECO:0000256" key="2">
    <source>
        <dbReference type="ARBA" id="ARBA00022448"/>
    </source>
</evidence>
<evidence type="ECO:0000256" key="7">
    <source>
        <dbReference type="ARBA" id="ARBA00022989"/>
    </source>
</evidence>
<sequence>MLQIKNVVKTYVTGELTQNALKEVSINFRKNEFVSILGPSGSGKTTLLNIIGGLDRYSWGDLIINGVSTKKYKDSDWDFYRNNSIGFVFQSYNLIPHQSVLSNVELALTLSGISRRERKQRAKAVLNKVGLGDHIHKRPNQLSGGQMQRVAIARALINNPDILLADEPTGALDSETSLQIMDLLKEIAKDKLVIMVTHNSDLAEKYSTRIVKLLDGKIIDDSNPYEVEEEAVKQEKRKKVSMSFLTALSLSFNNLRTKKGRTILTSLAGSIGIIGIALILSLSTGMNEYISKVQKDTMSSYPITISSETIDMARIMGMNSETVGTIEDNTNQNEATAVYADYSDLEASEMILSSFVKNNLTEFKKYLDDPNSEIHQYIGENGIIYTYNVSFKVYSHDADKKLIDSDVLPEDMSSGGSQSSGGSGGLSVQFGTFSGNQPTKSMNFSELMPGSKGETVSKVITDSYELLYGSWPENYDEVILVLNENNGIPAEALYQLGLITRKQYDEAVEKIKNGEKADEISFDYEDVSNHKFYLLPACDHYIENEDGTFSYIEGSVLNEAKILENALELKITGVVRPVKDAANANIRTSVAYTSKLTDYIINRTNDSAIIKAQEASPDINILNNMKFESPDDEAKAADAKKYIAEMGISEKAALYKMMMLYGTDNTRDNNPNNTGGQMGGAMATDETGMATMLDVWLENDPDKEVLLAFYDQYIAGSTYEDNMNLFGKVSYDAPASISIYTDSFEDKDAIATCIENYNETVSEDVRITYTDYVALLTSSLKTIVNGISYVLIAFVAISLIVSCIMIGIITHISVLERTKEIGILRALGASKRNISQVFNAETFIIGCCSGLLGIGVSLLTLIPINAIIQALTGITDLSAKLPINASFVLIIISIIITVIGGFLPAKKAARKDPVIALRTE</sequence>
<dbReference type="KEGG" id="hsd:SD1D_0679"/>
<dbReference type="PANTHER" id="PTHR42798">
    <property type="entry name" value="LIPOPROTEIN-RELEASING SYSTEM ATP-BINDING PROTEIN LOLD"/>
    <property type="match status" value="1"/>
</dbReference>
<proteinExistence type="inferred from homology"/>
<dbReference type="InterPro" id="IPR003838">
    <property type="entry name" value="ABC3_permease_C"/>
</dbReference>
<dbReference type="PROSITE" id="PS00211">
    <property type="entry name" value="ABC_TRANSPORTER_1"/>
    <property type="match status" value="1"/>
</dbReference>
<accession>A0A0K8J430</accession>
<dbReference type="InterPro" id="IPR017911">
    <property type="entry name" value="MacB-like_ATP-bd"/>
</dbReference>
<gene>
    <name evidence="12" type="ORF">SD1D_0679</name>
</gene>
<dbReference type="GO" id="GO:0016887">
    <property type="term" value="F:ATP hydrolysis activity"/>
    <property type="evidence" value="ECO:0007669"/>
    <property type="project" value="InterPro"/>
</dbReference>
<dbReference type="GO" id="GO:0005524">
    <property type="term" value="F:ATP binding"/>
    <property type="evidence" value="ECO:0007669"/>
    <property type="project" value="UniProtKB-KW"/>
</dbReference>
<feature type="domain" description="ABC transporter" evidence="11">
    <location>
        <begin position="2"/>
        <end position="240"/>
    </location>
</feature>
<dbReference type="Proteomes" id="UP000196053">
    <property type="component" value="Chromosome I"/>
</dbReference>
<feature type="transmembrane region" description="Helical" evidence="10">
    <location>
        <begin position="786"/>
        <end position="809"/>
    </location>
</feature>
<keyword evidence="6" id="KW-0067">ATP-binding</keyword>
<keyword evidence="3" id="KW-1003">Cell membrane</keyword>
<keyword evidence="7 10" id="KW-1133">Transmembrane helix</keyword>
<dbReference type="EMBL" id="LN879430">
    <property type="protein sequence ID" value="CUH92227.1"/>
    <property type="molecule type" value="Genomic_DNA"/>
</dbReference>
<evidence type="ECO:0000256" key="9">
    <source>
        <dbReference type="ARBA" id="ARBA00038388"/>
    </source>
</evidence>
<dbReference type="InterPro" id="IPR003593">
    <property type="entry name" value="AAA+_ATPase"/>
</dbReference>
<feature type="transmembrane region" description="Helical" evidence="10">
    <location>
        <begin position="842"/>
        <end position="871"/>
    </location>
</feature>
<evidence type="ECO:0000313" key="12">
    <source>
        <dbReference type="EMBL" id="CUH92227.1"/>
    </source>
</evidence>
<evidence type="ECO:0000259" key="11">
    <source>
        <dbReference type="PROSITE" id="PS50893"/>
    </source>
</evidence>
<organism evidence="12 13">
    <name type="scientific">Herbinix luporum</name>
    <dbReference type="NCBI Taxonomy" id="1679721"/>
    <lineage>
        <taxon>Bacteria</taxon>
        <taxon>Bacillati</taxon>
        <taxon>Bacillota</taxon>
        <taxon>Clostridia</taxon>
        <taxon>Lachnospirales</taxon>
        <taxon>Lachnospiraceae</taxon>
        <taxon>Herbinix</taxon>
    </lineage>
</organism>
<dbReference type="SUPFAM" id="SSF52540">
    <property type="entry name" value="P-loop containing nucleoside triphosphate hydrolases"/>
    <property type="match status" value="1"/>
</dbReference>
<comment type="subcellular location">
    <subcellularLocation>
        <location evidence="1">Cell inner membrane</location>
        <topology evidence="1">Multi-pass membrane protein</topology>
    </subcellularLocation>
</comment>
<dbReference type="InterPro" id="IPR003439">
    <property type="entry name" value="ABC_transporter-like_ATP-bd"/>
</dbReference>
<dbReference type="GO" id="GO:0022857">
    <property type="term" value="F:transmembrane transporter activity"/>
    <property type="evidence" value="ECO:0007669"/>
    <property type="project" value="UniProtKB-ARBA"/>
</dbReference>
<evidence type="ECO:0000256" key="3">
    <source>
        <dbReference type="ARBA" id="ARBA00022475"/>
    </source>
</evidence>
<dbReference type="Gene3D" id="3.40.50.300">
    <property type="entry name" value="P-loop containing nucleotide triphosphate hydrolases"/>
    <property type="match status" value="1"/>
</dbReference>
<dbReference type="OrthoDB" id="2079174at2"/>
<keyword evidence="4 10" id="KW-0812">Transmembrane</keyword>
<keyword evidence="8 10" id="KW-0472">Membrane</keyword>
<evidence type="ECO:0000256" key="6">
    <source>
        <dbReference type="ARBA" id="ARBA00022840"/>
    </source>
</evidence>
<dbReference type="InterPro" id="IPR017871">
    <property type="entry name" value="ABC_transporter-like_CS"/>
</dbReference>
<name>A0A0K8J430_9FIRM</name>
<evidence type="ECO:0000313" key="13">
    <source>
        <dbReference type="Proteomes" id="UP000196053"/>
    </source>
</evidence>
<dbReference type="Pfam" id="PF02687">
    <property type="entry name" value="FtsX"/>
    <property type="match status" value="1"/>
</dbReference>
<dbReference type="FunFam" id="3.40.50.300:FF:000032">
    <property type="entry name" value="Export ABC transporter ATP-binding protein"/>
    <property type="match status" value="1"/>
</dbReference>
<protein>
    <submittedName>
        <fullName evidence="12">Putative membrane protein</fullName>
    </submittedName>
</protein>
<keyword evidence="2" id="KW-0813">Transport</keyword>
<dbReference type="GO" id="GO:0005886">
    <property type="term" value="C:plasma membrane"/>
    <property type="evidence" value="ECO:0007669"/>
    <property type="project" value="UniProtKB-SubCell"/>
</dbReference>
<evidence type="ECO:0000256" key="1">
    <source>
        <dbReference type="ARBA" id="ARBA00004429"/>
    </source>
</evidence>
<dbReference type="Pfam" id="PF00005">
    <property type="entry name" value="ABC_tran"/>
    <property type="match status" value="1"/>
</dbReference>
<evidence type="ECO:0000256" key="4">
    <source>
        <dbReference type="ARBA" id="ARBA00022692"/>
    </source>
</evidence>
<dbReference type="AlphaFoldDB" id="A0A0K8J430"/>
<dbReference type="SMART" id="SM00382">
    <property type="entry name" value="AAA"/>
    <property type="match status" value="1"/>
</dbReference>